<name>A0A6J4H2P9_9BACT</name>
<accession>A0A6J4H2P9</accession>
<organism evidence="1">
    <name type="scientific">uncultured Adhaeribacter sp</name>
    <dbReference type="NCBI Taxonomy" id="448109"/>
    <lineage>
        <taxon>Bacteria</taxon>
        <taxon>Pseudomonadati</taxon>
        <taxon>Bacteroidota</taxon>
        <taxon>Cytophagia</taxon>
        <taxon>Cytophagales</taxon>
        <taxon>Hymenobacteraceae</taxon>
        <taxon>Adhaeribacter</taxon>
        <taxon>environmental samples</taxon>
    </lineage>
</organism>
<sequence length="26" mass="3160">MNQGKHRFLLVFSPDNKNEMLLQQDR</sequence>
<evidence type="ECO:0000313" key="1">
    <source>
        <dbReference type="EMBL" id="CAA9211667.1"/>
    </source>
</evidence>
<dbReference type="AlphaFoldDB" id="A0A6J4H2P9"/>
<gene>
    <name evidence="1" type="ORF">AVDCRST_MAG95-150</name>
</gene>
<dbReference type="EMBL" id="CADCTJ010000039">
    <property type="protein sequence ID" value="CAA9211667.1"/>
    <property type="molecule type" value="Genomic_DNA"/>
</dbReference>
<protein>
    <submittedName>
        <fullName evidence="1">Uncharacterized protein</fullName>
    </submittedName>
</protein>
<reference evidence="1" key="1">
    <citation type="submission" date="2020-02" db="EMBL/GenBank/DDBJ databases">
        <authorList>
            <person name="Meier V. D."/>
        </authorList>
    </citation>
    <scope>NUCLEOTIDE SEQUENCE</scope>
    <source>
        <strain evidence="1">AVDCRST_MAG95</strain>
    </source>
</reference>
<proteinExistence type="predicted"/>
<feature type="non-terminal residue" evidence="1">
    <location>
        <position position="26"/>
    </location>
</feature>